<gene>
    <name evidence="3" type="primary">CRABP1</name>
    <name evidence="3" type="ORF">BLAG_LOCUS4171</name>
</gene>
<dbReference type="EMBL" id="OV696696">
    <property type="protein sequence ID" value="CAH1240083.1"/>
    <property type="molecule type" value="Genomic_DNA"/>
</dbReference>
<keyword evidence="4" id="KW-1185">Reference proteome</keyword>
<dbReference type="CDD" id="cd00742">
    <property type="entry name" value="FABP"/>
    <property type="match status" value="1"/>
</dbReference>
<dbReference type="PRINTS" id="PR00178">
    <property type="entry name" value="FATTYACIDBP"/>
</dbReference>
<comment type="similarity">
    <text evidence="1">Belongs to the calycin superfamily. Fatty-acid binding protein (FABP) family.</text>
</comment>
<organism evidence="3 4">
    <name type="scientific">Branchiostoma lanceolatum</name>
    <name type="common">Common lancelet</name>
    <name type="synonym">Amphioxus lanceolatum</name>
    <dbReference type="NCBI Taxonomy" id="7740"/>
    <lineage>
        <taxon>Eukaryota</taxon>
        <taxon>Metazoa</taxon>
        <taxon>Chordata</taxon>
        <taxon>Cephalochordata</taxon>
        <taxon>Leptocardii</taxon>
        <taxon>Amphioxiformes</taxon>
        <taxon>Branchiostomatidae</taxon>
        <taxon>Branchiostoma</taxon>
    </lineage>
</organism>
<dbReference type="Proteomes" id="UP000838412">
    <property type="component" value="Chromosome 11"/>
</dbReference>
<dbReference type="PANTHER" id="PTHR11955">
    <property type="entry name" value="FATTY ACID BINDING PROTEIN"/>
    <property type="match status" value="1"/>
</dbReference>
<sequence length="140" mass="15869">MAASRIDLSGTWHLVDSENWDEYLKATGVNIVLRTAAKVAKPKVEISQNGDDFAIKTVGLLWNAEEHKFKIGVRFELENILGKFRAISNWEGNALKTTFTDVKNGKDYINIREIRQDGRMYLTIREPTGVSATRIFAKKP</sequence>
<dbReference type="InterPro" id="IPR012674">
    <property type="entry name" value="Calycin"/>
</dbReference>
<reference evidence="3" key="1">
    <citation type="submission" date="2022-01" db="EMBL/GenBank/DDBJ databases">
        <authorList>
            <person name="Braso-Vives M."/>
        </authorList>
    </citation>
    <scope>NUCLEOTIDE SEQUENCE</scope>
</reference>
<dbReference type="SUPFAM" id="SSF50814">
    <property type="entry name" value="Lipocalins"/>
    <property type="match status" value="1"/>
</dbReference>
<dbReference type="GO" id="GO:0008289">
    <property type="term" value="F:lipid binding"/>
    <property type="evidence" value="ECO:0007669"/>
    <property type="project" value="InterPro"/>
</dbReference>
<protein>
    <submittedName>
        <fullName evidence="3">CRABP1 protein</fullName>
    </submittedName>
</protein>
<evidence type="ECO:0000313" key="4">
    <source>
        <dbReference type="Proteomes" id="UP000838412"/>
    </source>
</evidence>
<accession>A0A8J9W503</accession>
<evidence type="ECO:0000259" key="2">
    <source>
        <dbReference type="Pfam" id="PF00061"/>
    </source>
</evidence>
<name>A0A8J9W503_BRALA</name>
<dbReference type="Gene3D" id="2.40.128.20">
    <property type="match status" value="1"/>
</dbReference>
<feature type="domain" description="Lipocalin/cytosolic fatty-acid binding" evidence="2">
    <location>
        <begin position="9"/>
        <end position="120"/>
    </location>
</feature>
<dbReference type="AlphaFoldDB" id="A0A8J9W503"/>
<dbReference type="OrthoDB" id="354351at2759"/>
<dbReference type="InterPro" id="IPR000566">
    <property type="entry name" value="Lipocln_cytosolic_FA-bd_dom"/>
</dbReference>
<evidence type="ECO:0000313" key="3">
    <source>
        <dbReference type="EMBL" id="CAH1240083.1"/>
    </source>
</evidence>
<proteinExistence type="inferred from homology"/>
<dbReference type="InterPro" id="IPR031259">
    <property type="entry name" value="ILBP"/>
</dbReference>
<dbReference type="InterPro" id="IPR000463">
    <property type="entry name" value="Fatty_acid-bd"/>
</dbReference>
<dbReference type="Pfam" id="PF00061">
    <property type="entry name" value="Lipocalin"/>
    <property type="match status" value="1"/>
</dbReference>
<evidence type="ECO:0000256" key="1">
    <source>
        <dbReference type="ARBA" id="ARBA00008390"/>
    </source>
</evidence>